<dbReference type="EMBL" id="SEKV01000083">
    <property type="protein sequence ID" value="TFY64921.1"/>
    <property type="molecule type" value="Genomic_DNA"/>
</dbReference>
<dbReference type="Gene3D" id="3.80.10.10">
    <property type="entry name" value="Ribonuclease Inhibitor"/>
    <property type="match status" value="1"/>
</dbReference>
<gene>
    <name evidence="1" type="ORF">EVJ58_g2308</name>
</gene>
<dbReference type="Proteomes" id="UP000298390">
    <property type="component" value="Unassembled WGS sequence"/>
</dbReference>
<comment type="caution">
    <text evidence="1">The sequence shown here is derived from an EMBL/GenBank/DDBJ whole genome shotgun (WGS) entry which is preliminary data.</text>
</comment>
<protein>
    <recommendedName>
        <fullName evidence="3">F-box domain-containing protein</fullName>
    </recommendedName>
</protein>
<evidence type="ECO:0000313" key="2">
    <source>
        <dbReference type="Proteomes" id="UP000298390"/>
    </source>
</evidence>
<organism evidence="1 2">
    <name type="scientific">Rhodofomes roseus</name>
    <dbReference type="NCBI Taxonomy" id="34475"/>
    <lineage>
        <taxon>Eukaryota</taxon>
        <taxon>Fungi</taxon>
        <taxon>Dikarya</taxon>
        <taxon>Basidiomycota</taxon>
        <taxon>Agaricomycotina</taxon>
        <taxon>Agaricomycetes</taxon>
        <taxon>Polyporales</taxon>
        <taxon>Rhodofomes</taxon>
    </lineage>
</organism>
<evidence type="ECO:0008006" key="3">
    <source>
        <dbReference type="Google" id="ProtNLM"/>
    </source>
</evidence>
<dbReference type="SUPFAM" id="SSF52047">
    <property type="entry name" value="RNI-like"/>
    <property type="match status" value="1"/>
</dbReference>
<reference evidence="1 2" key="1">
    <citation type="submission" date="2019-01" db="EMBL/GenBank/DDBJ databases">
        <title>Genome sequencing of the rare red list fungi Fomitopsis rosea.</title>
        <authorList>
            <person name="Buettner E."/>
            <person name="Kellner H."/>
        </authorList>
    </citation>
    <scope>NUCLEOTIDE SEQUENCE [LARGE SCALE GENOMIC DNA]</scope>
    <source>
        <strain evidence="1 2">DSM 105464</strain>
    </source>
</reference>
<name>A0A4Y9YTP0_9APHY</name>
<dbReference type="AlphaFoldDB" id="A0A4Y9YTP0"/>
<proteinExistence type="predicted"/>
<dbReference type="InterPro" id="IPR032675">
    <property type="entry name" value="LRR_dom_sf"/>
</dbReference>
<accession>A0A4Y9YTP0</accession>
<sequence>MAVRTSCSPVRIDGQRHLVSLPNEVYMLILEEIVNGVDDGSSAGYKSVLSNLNLVCRLFANLATPKLFARLTFASPPAKELKRTHAARTAWLKQLARGDKAAVELAAMVRELHLRGRASTESGRHLATTESPSWRHSQIITYFPNLRDLTLVQAAISQDFFITMKSLQHLRSLSIRHCIFAPLTGRCKPLQYSMKLEHFDAFLLDGVDQYIPALSSMVQGASIRSLKVTEWPLARAILQSISASRLELLDVPFDPNDSADLFRVLADASTVSDLSLVSTMEAGEEAAPQAVPPKISLPALQALRCPLSLLPVLYPGGSVSRLSVVDICDWFCPSQTTDIRLLIPLRHSQLRELEIPAWVFYHYPVHQYAPALVNLSICFDLLTYSTPLEQVVRDICAAGRTSKLTGLDLRFVSAAWKLNLPLQHKMIAQYLVRACPEAKRISFDDAIDWQREPSSARWKPVILAREPIKALLMTQPDVRSIMQIMDFDGALAGVLDGELKTALL</sequence>
<evidence type="ECO:0000313" key="1">
    <source>
        <dbReference type="EMBL" id="TFY64921.1"/>
    </source>
</evidence>